<sequence length="56" mass="6287">MKTPSTLTLLTTLDTPVQISIFDLLFVMPVLSKPQQLQVYNKYSIGYGKPDDDSPQ</sequence>
<evidence type="ECO:0000313" key="2">
    <source>
        <dbReference type="Proteomes" id="UP000198916"/>
    </source>
</evidence>
<dbReference type="STRING" id="332977.SAMN05421740_10577"/>
<dbReference type="RefSeq" id="WP_177181123.1">
    <property type="nucleotide sequence ID" value="NZ_FNZR01000005.1"/>
</dbReference>
<accession>A0A1H7PZ65</accession>
<keyword evidence="2" id="KW-1185">Reference proteome</keyword>
<dbReference type="AlphaFoldDB" id="A0A1H7PZ65"/>
<proteinExistence type="predicted"/>
<dbReference type="EMBL" id="FNZR01000005">
    <property type="protein sequence ID" value="SEL40724.1"/>
    <property type="molecule type" value="Genomic_DNA"/>
</dbReference>
<evidence type="ECO:0000313" key="1">
    <source>
        <dbReference type="EMBL" id="SEL40724.1"/>
    </source>
</evidence>
<protein>
    <submittedName>
        <fullName evidence="1">Uncharacterized protein</fullName>
    </submittedName>
</protein>
<gene>
    <name evidence="1" type="ORF">SAMN05421740_10577</name>
</gene>
<name>A0A1H7PZ65_9SPHI</name>
<dbReference type="Proteomes" id="UP000198916">
    <property type="component" value="Unassembled WGS sequence"/>
</dbReference>
<organism evidence="1 2">
    <name type="scientific">Parapedobacter koreensis</name>
    <dbReference type="NCBI Taxonomy" id="332977"/>
    <lineage>
        <taxon>Bacteria</taxon>
        <taxon>Pseudomonadati</taxon>
        <taxon>Bacteroidota</taxon>
        <taxon>Sphingobacteriia</taxon>
        <taxon>Sphingobacteriales</taxon>
        <taxon>Sphingobacteriaceae</taxon>
        <taxon>Parapedobacter</taxon>
    </lineage>
</organism>
<reference evidence="2" key="1">
    <citation type="submission" date="2016-10" db="EMBL/GenBank/DDBJ databases">
        <authorList>
            <person name="Varghese N."/>
            <person name="Submissions S."/>
        </authorList>
    </citation>
    <scope>NUCLEOTIDE SEQUENCE [LARGE SCALE GENOMIC DNA]</scope>
    <source>
        <strain evidence="2">Jip14</strain>
    </source>
</reference>